<feature type="chain" id="PRO_5046309843" evidence="1">
    <location>
        <begin position="27"/>
        <end position="385"/>
    </location>
</feature>
<keyword evidence="3" id="KW-1185">Reference proteome</keyword>
<dbReference type="Pfam" id="PF11551">
    <property type="entry name" value="Omp28"/>
    <property type="match status" value="1"/>
</dbReference>
<accession>A0ABT0PWB3</accession>
<gene>
    <name evidence="2" type="ORF">M3P19_16695</name>
</gene>
<dbReference type="Gene3D" id="2.60.40.10">
    <property type="entry name" value="Immunoglobulins"/>
    <property type="match status" value="1"/>
</dbReference>
<reference evidence="2 3" key="1">
    <citation type="submission" date="2022-05" db="EMBL/GenBank/DDBJ databases">
        <authorList>
            <person name="Park J.-S."/>
        </authorList>
    </citation>
    <scope>NUCLEOTIDE SEQUENCE [LARGE SCALE GENOMIC DNA]</scope>
    <source>
        <strain evidence="2 3">2012CJ35-5</strain>
    </source>
</reference>
<dbReference type="InterPro" id="IPR021615">
    <property type="entry name" value="Omp28"/>
</dbReference>
<keyword evidence="1" id="KW-0732">Signal</keyword>
<sequence length="385" mass="42794">MKTFKIKKNALFSFLAVLTLNLTSCSKDEPSKPEPEQILGCTNPNATNYNANATQDDGTCILPVAVVQGCTNPTSNNYNANATEDNGSCVYNCTDVHADNYNSNANTDNGTCTYTGNLTGNFSNVPSEFTQHVLIEPLVGTWNGWSVDAHLRVTEFKDENMGEVIVSSIYEGSTIANTDFHTHIDEVFEVGGFPSGMINRKPSIISEDYTMGRGEWESNVTEQLTKLPDVGLALSAQITGEESLEVFIEVGFIADIEDTALHVYLIEDGLVEAQYNYYSYEYGDNFQQHPFYDQLSLIMDYVHDDVFRAALTPLEGLEIPNEVIANQRKFQRMFKINDLSSYNKENLRVIAFAAKNGETIDQKYVLNAQQININADGSVATQDYE</sequence>
<organism evidence="2 3">
    <name type="scientific">Flagellimonas spongiicola</name>
    <dbReference type="NCBI Taxonomy" id="2942208"/>
    <lineage>
        <taxon>Bacteria</taxon>
        <taxon>Pseudomonadati</taxon>
        <taxon>Bacteroidota</taxon>
        <taxon>Flavobacteriia</taxon>
        <taxon>Flavobacteriales</taxon>
        <taxon>Flavobacteriaceae</taxon>
        <taxon>Flagellimonas</taxon>
    </lineage>
</organism>
<dbReference type="Proteomes" id="UP001203607">
    <property type="component" value="Unassembled WGS sequence"/>
</dbReference>
<evidence type="ECO:0000313" key="3">
    <source>
        <dbReference type="Proteomes" id="UP001203607"/>
    </source>
</evidence>
<proteinExistence type="predicted"/>
<dbReference type="InterPro" id="IPR013783">
    <property type="entry name" value="Ig-like_fold"/>
</dbReference>
<dbReference type="RefSeq" id="WP_249658841.1">
    <property type="nucleotide sequence ID" value="NZ_JAMFMA010000005.1"/>
</dbReference>
<feature type="signal peptide" evidence="1">
    <location>
        <begin position="1"/>
        <end position="26"/>
    </location>
</feature>
<name>A0ABT0PWB3_9FLAO</name>
<evidence type="ECO:0000313" key="2">
    <source>
        <dbReference type="EMBL" id="MCL6275655.1"/>
    </source>
</evidence>
<comment type="caution">
    <text evidence="2">The sequence shown here is derived from an EMBL/GenBank/DDBJ whole genome shotgun (WGS) entry which is preliminary data.</text>
</comment>
<dbReference type="EMBL" id="JAMFMA010000005">
    <property type="protein sequence ID" value="MCL6275655.1"/>
    <property type="molecule type" value="Genomic_DNA"/>
</dbReference>
<evidence type="ECO:0000256" key="1">
    <source>
        <dbReference type="SAM" id="SignalP"/>
    </source>
</evidence>
<protein>
    <submittedName>
        <fullName evidence="2">Omp28-related outer membrane protein</fullName>
    </submittedName>
</protein>